<evidence type="ECO:0000313" key="15">
    <source>
        <dbReference type="WBParaSite" id="Minc3s01595g24992"/>
    </source>
</evidence>
<evidence type="ECO:0000256" key="8">
    <source>
        <dbReference type="ARBA" id="ARBA00022989"/>
    </source>
</evidence>
<evidence type="ECO:0000256" key="1">
    <source>
        <dbReference type="ARBA" id="ARBA00004610"/>
    </source>
</evidence>
<feature type="transmembrane region" description="Helical" evidence="12">
    <location>
        <begin position="308"/>
        <end position="333"/>
    </location>
</feature>
<comment type="similarity">
    <text evidence="12">Belongs to the pannexin family.</text>
</comment>
<keyword evidence="4" id="KW-1003">Cell membrane</keyword>
<keyword evidence="6" id="KW-0303">Gap junction</keyword>
<evidence type="ECO:0000256" key="3">
    <source>
        <dbReference type="ARBA" id="ARBA00022448"/>
    </source>
</evidence>
<dbReference type="Pfam" id="PF00876">
    <property type="entry name" value="Innexin"/>
    <property type="match status" value="1"/>
</dbReference>
<dbReference type="WBParaSite" id="Minc3s01595g24992">
    <property type="protein sequence ID" value="Minc3s01595g24992"/>
    <property type="gene ID" value="Minc3s01595g24992"/>
</dbReference>
<feature type="compositionally biased region" description="Basic and acidic residues" evidence="13">
    <location>
        <begin position="431"/>
        <end position="442"/>
    </location>
</feature>
<protein>
    <recommendedName>
        <fullName evidence="12">Innexin</fullName>
    </recommendedName>
</protein>
<feature type="compositionally biased region" description="Basic and acidic residues" evidence="13">
    <location>
        <begin position="554"/>
        <end position="567"/>
    </location>
</feature>
<comment type="subcellular location">
    <subcellularLocation>
        <location evidence="1">Cell junction</location>
        <location evidence="1">Gap junction</location>
    </subcellularLocation>
    <subcellularLocation>
        <location evidence="2 12">Cell membrane</location>
        <topology evidence="2 12">Multi-pass membrane protein</topology>
    </subcellularLocation>
</comment>
<dbReference type="PANTHER" id="PTHR11893">
    <property type="entry name" value="INNEXIN"/>
    <property type="match status" value="1"/>
</dbReference>
<evidence type="ECO:0000256" key="2">
    <source>
        <dbReference type="ARBA" id="ARBA00004651"/>
    </source>
</evidence>
<keyword evidence="3 12" id="KW-0813">Transport</keyword>
<evidence type="ECO:0000256" key="12">
    <source>
        <dbReference type="RuleBase" id="RU010713"/>
    </source>
</evidence>
<dbReference type="PANTHER" id="PTHR11893:SF20">
    <property type="entry name" value="INNEXIN-3"/>
    <property type="match status" value="1"/>
</dbReference>
<evidence type="ECO:0000256" key="13">
    <source>
        <dbReference type="SAM" id="MobiDB-lite"/>
    </source>
</evidence>
<dbReference type="GO" id="GO:0005921">
    <property type="term" value="C:gap junction"/>
    <property type="evidence" value="ECO:0007669"/>
    <property type="project" value="UniProtKB-SubCell"/>
</dbReference>
<keyword evidence="5 12" id="KW-0812">Transmembrane</keyword>
<dbReference type="GO" id="GO:0005243">
    <property type="term" value="F:gap junction channel activity"/>
    <property type="evidence" value="ECO:0007669"/>
    <property type="project" value="TreeGrafter"/>
</dbReference>
<feature type="transmembrane region" description="Helical" evidence="12">
    <location>
        <begin position="125"/>
        <end position="145"/>
    </location>
</feature>
<dbReference type="PROSITE" id="PS51013">
    <property type="entry name" value="PANNEXIN"/>
    <property type="match status" value="1"/>
</dbReference>
<evidence type="ECO:0000256" key="10">
    <source>
        <dbReference type="ARBA" id="ARBA00023136"/>
    </source>
</evidence>
<evidence type="ECO:0000256" key="4">
    <source>
        <dbReference type="ARBA" id="ARBA00022475"/>
    </source>
</evidence>
<feature type="transmembrane region" description="Helical" evidence="12">
    <location>
        <begin position="201"/>
        <end position="227"/>
    </location>
</feature>
<gene>
    <name evidence="12" type="primary">inx</name>
</gene>
<evidence type="ECO:0000256" key="6">
    <source>
        <dbReference type="ARBA" id="ARBA00022868"/>
    </source>
</evidence>
<evidence type="ECO:0000256" key="7">
    <source>
        <dbReference type="ARBA" id="ARBA00022949"/>
    </source>
</evidence>
<feature type="compositionally biased region" description="Basic and acidic residues" evidence="13">
    <location>
        <begin position="529"/>
        <end position="538"/>
    </location>
</feature>
<dbReference type="InterPro" id="IPR000990">
    <property type="entry name" value="Innexin"/>
</dbReference>
<dbReference type="AlphaFoldDB" id="A0A914MBU2"/>
<keyword evidence="10 12" id="KW-0472">Membrane</keyword>
<keyword evidence="9 12" id="KW-0406">Ion transport</keyword>
<evidence type="ECO:0000256" key="9">
    <source>
        <dbReference type="ARBA" id="ARBA00023065"/>
    </source>
</evidence>
<accession>A0A914MBU2</accession>
<dbReference type="GO" id="GO:0005886">
    <property type="term" value="C:plasma membrane"/>
    <property type="evidence" value="ECO:0007669"/>
    <property type="project" value="UniProtKB-SubCell"/>
</dbReference>
<keyword evidence="8 12" id="KW-1133">Transmembrane helix</keyword>
<organism evidence="14 15">
    <name type="scientific">Meloidogyne incognita</name>
    <name type="common">Southern root-knot nematode worm</name>
    <name type="synonym">Oxyuris incognita</name>
    <dbReference type="NCBI Taxonomy" id="6306"/>
    <lineage>
        <taxon>Eukaryota</taxon>
        <taxon>Metazoa</taxon>
        <taxon>Ecdysozoa</taxon>
        <taxon>Nematoda</taxon>
        <taxon>Chromadorea</taxon>
        <taxon>Rhabditida</taxon>
        <taxon>Tylenchina</taxon>
        <taxon>Tylenchomorpha</taxon>
        <taxon>Tylenchoidea</taxon>
        <taxon>Meloidogynidae</taxon>
        <taxon>Meloidogyninae</taxon>
        <taxon>Meloidogyne</taxon>
        <taxon>Meloidogyne incognita group</taxon>
    </lineage>
</organism>
<dbReference type="GO" id="GO:0034220">
    <property type="term" value="P:monoatomic ion transmembrane transport"/>
    <property type="evidence" value="ECO:0007669"/>
    <property type="project" value="UniProtKB-KW"/>
</dbReference>
<proteinExistence type="inferred from homology"/>
<feature type="transmembrane region" description="Helical" evidence="12">
    <location>
        <begin position="44"/>
        <end position="61"/>
    </location>
</feature>
<dbReference type="Proteomes" id="UP000887563">
    <property type="component" value="Unplaced"/>
</dbReference>
<keyword evidence="11 12" id="KW-0407">Ion channel</keyword>
<reference evidence="15" key="1">
    <citation type="submission" date="2022-11" db="UniProtKB">
        <authorList>
            <consortium name="WormBaseParasite"/>
        </authorList>
    </citation>
    <scope>IDENTIFICATION</scope>
</reference>
<keyword evidence="7" id="KW-0965">Cell junction</keyword>
<feature type="region of interest" description="Disordered" evidence="13">
    <location>
        <begin position="414"/>
        <end position="601"/>
    </location>
</feature>
<evidence type="ECO:0000256" key="11">
    <source>
        <dbReference type="ARBA" id="ARBA00023303"/>
    </source>
</evidence>
<evidence type="ECO:0000256" key="5">
    <source>
        <dbReference type="ARBA" id="ARBA00022692"/>
    </source>
</evidence>
<evidence type="ECO:0000313" key="14">
    <source>
        <dbReference type="Proteomes" id="UP000887563"/>
    </source>
</evidence>
<name>A0A914MBU2_MELIC</name>
<comment type="function">
    <text evidence="12">Structural component of the gap junctions.</text>
</comment>
<sequence length="601" mass="69068">MAVPPILGSSYLRKLSKNIGGKLKRLSRPLISGGIGDKMDKGNLWIVPGFTILIFACLWTTKLSKVALEESTCRGASIYDFTGTQLDQDAQRHCQTARRYYVAPEEPLLYDYKWKLDRQVKNPEWILWFWAPIVFVMYVITRFVWSLLLDNQGINFPNVVNAAESVTVENDGIIEIDEEKLNDRLNVIAENFRCSTSSRAFSAFIAFEFTLVLAPVCLLLFVLPIMIGPNYRSWGLDVIKAWWERKDWQGVSLPPVFGFQSPELGGRPAVPLIPRITYCDYQFVSIGNSHTLTYRCYLDANWHERTALFIWIMLVFLTIVNLLNLFFWIEWAVRMKFKVKPRRRWVLRKWLNTDEFLTDNELVLMRKFASTFRTGNLLLFYYIEAHSSRVVASAFCIALFRRWLDRRAAHYSNNTHPRGDSVGDGDFNGQKPKEQIGWKVDPEEGDGLAPSPSEYYSPLETGESPESTMPFISPQHRYTDSSDSSTNSKPPEKGSKFATSTPFAPGETPRGIGTGRPQFPRRGGHYSKNLREASREPLKPGGSGGKGKIPLISSKERRRLEKEAKEKEKRRKEQQKELEQQEENNNNGERRENRRFGCLVM</sequence>
<keyword evidence="14" id="KW-1185">Reference proteome</keyword>